<organism evidence="1 2">
    <name type="scientific">Streptomyces alboflavus</name>
    <dbReference type="NCBI Taxonomy" id="67267"/>
    <lineage>
        <taxon>Bacteria</taxon>
        <taxon>Bacillati</taxon>
        <taxon>Actinomycetota</taxon>
        <taxon>Actinomycetes</taxon>
        <taxon>Kitasatosporales</taxon>
        <taxon>Streptomycetaceae</taxon>
        <taxon>Streptomyces</taxon>
    </lineage>
</organism>
<dbReference type="Proteomes" id="UP000195880">
    <property type="component" value="Chromosome"/>
</dbReference>
<protein>
    <submittedName>
        <fullName evidence="1">Uncharacterized protein</fullName>
    </submittedName>
</protein>
<evidence type="ECO:0000313" key="2">
    <source>
        <dbReference type="Proteomes" id="UP000195880"/>
    </source>
</evidence>
<keyword evidence="2" id="KW-1185">Reference proteome</keyword>
<dbReference type="AlphaFoldDB" id="A0A1Z1WM00"/>
<sequence length="75" mass="8073">MTRTRTRRDCPVIHCLRSAVIISHASREPRATPTASAFAANGTAVPSACMGVCACEVEPARMRAKRKTGEMMPSL</sequence>
<gene>
    <name evidence="1" type="ORF">SMD44_06942</name>
</gene>
<accession>A0A1Z1WM00</accession>
<evidence type="ECO:0000313" key="1">
    <source>
        <dbReference type="EMBL" id="ARX87461.1"/>
    </source>
</evidence>
<proteinExistence type="predicted"/>
<name>A0A1Z1WM00_9ACTN</name>
<dbReference type="EMBL" id="CP021748">
    <property type="protein sequence ID" value="ARX87461.1"/>
    <property type="molecule type" value="Genomic_DNA"/>
</dbReference>
<reference evidence="1 2" key="1">
    <citation type="submission" date="2017-05" db="EMBL/GenBank/DDBJ databases">
        <title>Streptomyces alboflavus Genome sequencing and assembly.</title>
        <authorList>
            <person name="Wang Y."/>
            <person name="Du B."/>
            <person name="Ding Y."/>
            <person name="Liu H."/>
            <person name="Hou Q."/>
            <person name="Liu K."/>
            <person name="Wang C."/>
            <person name="Yao L."/>
        </authorList>
    </citation>
    <scope>NUCLEOTIDE SEQUENCE [LARGE SCALE GENOMIC DNA]</scope>
    <source>
        <strain evidence="1 2">MDJK44</strain>
    </source>
</reference>
<dbReference type="KEGG" id="salf:SMD44_06942"/>